<dbReference type="GO" id="GO:0005524">
    <property type="term" value="F:ATP binding"/>
    <property type="evidence" value="ECO:0007669"/>
    <property type="project" value="UniProtKB-UniRule"/>
</dbReference>
<proteinExistence type="inferred from homology"/>
<keyword evidence="2 5" id="KW-0378">Hydrolase</keyword>
<reference evidence="9" key="1">
    <citation type="journal article" date="2019" name="Nat. Commun.">
        <title>The genome of broomcorn millet.</title>
        <authorList>
            <person name="Zou C."/>
            <person name="Miki D."/>
            <person name="Li D."/>
            <person name="Tang Q."/>
            <person name="Xiao L."/>
            <person name="Rajput S."/>
            <person name="Deng P."/>
            <person name="Jia W."/>
            <person name="Huang R."/>
            <person name="Zhang M."/>
            <person name="Sun Y."/>
            <person name="Hu J."/>
            <person name="Fu X."/>
            <person name="Schnable P.S."/>
            <person name="Li F."/>
            <person name="Zhang H."/>
            <person name="Feng B."/>
            <person name="Zhu X."/>
            <person name="Liu R."/>
            <person name="Schnable J.C."/>
            <person name="Zhu J.-K."/>
            <person name="Zhang H."/>
        </authorList>
    </citation>
    <scope>NUCLEOTIDE SEQUENCE [LARGE SCALE GENOMIC DNA]</scope>
</reference>
<protein>
    <recommendedName>
        <fullName evidence="5">ATP-dependent RNA helicase</fullName>
        <ecNumber evidence="5">3.6.4.13</ecNumber>
    </recommendedName>
</protein>
<name>A0A3L6RT13_PANMI</name>
<dbReference type="Pfam" id="PF00271">
    <property type="entry name" value="Helicase_C"/>
    <property type="match status" value="1"/>
</dbReference>
<dbReference type="STRING" id="4540.A0A3L6RT13"/>
<feature type="region of interest" description="Disordered" evidence="6">
    <location>
        <begin position="1"/>
        <end position="50"/>
    </location>
</feature>
<accession>A0A3L6RT13</accession>
<feature type="domain" description="Helicase C-terminal" evidence="7">
    <location>
        <begin position="413"/>
        <end position="504"/>
    </location>
</feature>
<dbReference type="EMBL" id="PQIB02000007">
    <property type="protein sequence ID" value="RLN08735.1"/>
    <property type="molecule type" value="Genomic_DNA"/>
</dbReference>
<sequence>MVMLTVEAKIDSENSSRNTRTTVNSAGSHVLDSGDSSDKEHEKELNAAQSILLEEPTCIEESRLDGKTKENKIISTPAATVNNSKETAIESSKPEGVQSICLNSTRMIGEDHFKGISKPPIKHVYTRSKKQQVTEAINKSSLNKLDKGMGPESSNATRNWVSEMECKRELNIEEMTLTGVRKMSEEVGTCKEKEDNSVTLAAITINSKEKKISEDSSKTETAQLVPTHMKDIVALMLGSAFEGVSMDHTGPGRVRFHVKQYASRIDTRVPQNFEDNVTYESFSEMGLHENLLKGIYQYGLKTPSMVLRRGIVPLCKGLSVIHQSLFGTTVTLCCGVLHQLDYASEECQALILVPTYNLAQETKKIYTIIQYLPTKIQVGLFSTTFSNEALETSRRFMDKPATIIVPRGEELKDIMQYCLKVDNEEKKLSEIYALFEDCRGQKVIMFVNTKDKVMLLTEEVGKHYTVSASHDDMDQHARDIAIEKFESGSSTILIATDLRGTNAV</sequence>
<keyword evidence="5" id="KW-0347">Helicase</keyword>
<organism evidence="8 9">
    <name type="scientific">Panicum miliaceum</name>
    <name type="common">Proso millet</name>
    <name type="synonym">Broomcorn millet</name>
    <dbReference type="NCBI Taxonomy" id="4540"/>
    <lineage>
        <taxon>Eukaryota</taxon>
        <taxon>Viridiplantae</taxon>
        <taxon>Streptophyta</taxon>
        <taxon>Embryophyta</taxon>
        <taxon>Tracheophyta</taxon>
        <taxon>Spermatophyta</taxon>
        <taxon>Magnoliopsida</taxon>
        <taxon>Liliopsida</taxon>
        <taxon>Poales</taxon>
        <taxon>Poaceae</taxon>
        <taxon>PACMAD clade</taxon>
        <taxon>Panicoideae</taxon>
        <taxon>Panicodae</taxon>
        <taxon>Paniceae</taxon>
        <taxon>Panicinae</taxon>
        <taxon>Panicum</taxon>
        <taxon>Panicum sect. Panicum</taxon>
    </lineage>
</organism>
<comment type="caution">
    <text evidence="8">The sequence shown here is derived from an EMBL/GenBank/DDBJ whole genome shotgun (WGS) entry which is preliminary data.</text>
</comment>
<evidence type="ECO:0000256" key="6">
    <source>
        <dbReference type="SAM" id="MobiDB-lite"/>
    </source>
</evidence>
<comment type="catalytic activity">
    <reaction evidence="5">
        <text>ATP + H2O = ADP + phosphate + H(+)</text>
        <dbReference type="Rhea" id="RHEA:13065"/>
        <dbReference type="ChEBI" id="CHEBI:15377"/>
        <dbReference type="ChEBI" id="CHEBI:15378"/>
        <dbReference type="ChEBI" id="CHEBI:30616"/>
        <dbReference type="ChEBI" id="CHEBI:43474"/>
        <dbReference type="ChEBI" id="CHEBI:456216"/>
        <dbReference type="EC" id="3.6.4.13"/>
    </reaction>
</comment>
<dbReference type="SUPFAM" id="SSF52540">
    <property type="entry name" value="P-loop containing nucleoside triphosphate hydrolases"/>
    <property type="match status" value="2"/>
</dbReference>
<dbReference type="PANTHER" id="PTHR24031">
    <property type="entry name" value="RNA HELICASE"/>
    <property type="match status" value="1"/>
</dbReference>
<keyword evidence="4 5" id="KW-0694">RNA-binding</keyword>
<feature type="compositionally biased region" description="Basic and acidic residues" evidence="6">
    <location>
        <begin position="36"/>
        <end position="45"/>
    </location>
</feature>
<dbReference type="InterPro" id="IPR027417">
    <property type="entry name" value="P-loop_NTPase"/>
</dbReference>
<comment type="similarity">
    <text evidence="5">Belongs to the DEAD box helicase family.</text>
</comment>
<gene>
    <name evidence="8" type="ORF">C2845_PM11G01300</name>
</gene>
<dbReference type="PROSITE" id="PS51194">
    <property type="entry name" value="HELICASE_CTER"/>
    <property type="match status" value="1"/>
</dbReference>
<dbReference type="GO" id="GO:0003724">
    <property type="term" value="F:RNA helicase activity"/>
    <property type="evidence" value="ECO:0007669"/>
    <property type="project" value="UniProtKB-EC"/>
</dbReference>
<evidence type="ECO:0000256" key="2">
    <source>
        <dbReference type="ARBA" id="ARBA00022801"/>
    </source>
</evidence>
<feature type="compositionally biased region" description="Polar residues" evidence="6">
    <location>
        <begin position="15"/>
        <end position="27"/>
    </location>
</feature>
<evidence type="ECO:0000313" key="8">
    <source>
        <dbReference type="EMBL" id="RLN08735.1"/>
    </source>
</evidence>
<dbReference type="GO" id="GO:0016787">
    <property type="term" value="F:hydrolase activity"/>
    <property type="evidence" value="ECO:0007669"/>
    <property type="project" value="UniProtKB-KW"/>
</dbReference>
<dbReference type="InterPro" id="IPR001650">
    <property type="entry name" value="Helicase_C-like"/>
</dbReference>
<comment type="domain">
    <text evidence="5">The Q motif is unique to and characteristic of the DEAD box family of RNA helicases and controls ATP binding and hydrolysis.</text>
</comment>
<dbReference type="Proteomes" id="UP000275267">
    <property type="component" value="Unassembled WGS sequence"/>
</dbReference>
<evidence type="ECO:0000256" key="1">
    <source>
        <dbReference type="ARBA" id="ARBA00022741"/>
    </source>
</evidence>
<dbReference type="EC" id="3.6.4.13" evidence="5"/>
<keyword evidence="3 5" id="KW-0067">ATP-binding</keyword>
<comment type="function">
    <text evidence="5">RNA helicase.</text>
</comment>
<evidence type="ECO:0000256" key="5">
    <source>
        <dbReference type="RuleBase" id="RU365068"/>
    </source>
</evidence>
<dbReference type="AlphaFoldDB" id="A0A3L6RT13"/>
<keyword evidence="9" id="KW-1185">Reference proteome</keyword>
<keyword evidence="1 5" id="KW-0547">Nucleotide-binding</keyword>
<evidence type="ECO:0000313" key="9">
    <source>
        <dbReference type="Proteomes" id="UP000275267"/>
    </source>
</evidence>
<dbReference type="GO" id="GO:0003723">
    <property type="term" value="F:RNA binding"/>
    <property type="evidence" value="ECO:0007669"/>
    <property type="project" value="UniProtKB-UniRule"/>
</dbReference>
<evidence type="ECO:0000256" key="3">
    <source>
        <dbReference type="ARBA" id="ARBA00022840"/>
    </source>
</evidence>
<dbReference type="OrthoDB" id="671779at2759"/>
<evidence type="ECO:0000256" key="4">
    <source>
        <dbReference type="ARBA" id="ARBA00022884"/>
    </source>
</evidence>
<evidence type="ECO:0000259" key="7">
    <source>
        <dbReference type="PROSITE" id="PS51194"/>
    </source>
</evidence>
<dbReference type="Gene3D" id="3.40.50.300">
    <property type="entry name" value="P-loop containing nucleotide triphosphate hydrolases"/>
    <property type="match status" value="2"/>
</dbReference>